<dbReference type="Proteomes" id="UP001201262">
    <property type="component" value="Unassembled WGS sequence"/>
</dbReference>
<reference evidence="2" key="1">
    <citation type="submission" date="2021-12" db="EMBL/GenBank/DDBJ databases">
        <title>Convergent genome expansion in fungi linked to evolution of root-endophyte symbiosis.</title>
        <authorList>
            <consortium name="DOE Joint Genome Institute"/>
            <person name="Ke Y.-H."/>
            <person name="Bonito G."/>
            <person name="Liao H.-L."/>
            <person name="Looney B."/>
            <person name="Rojas-Flechas A."/>
            <person name="Nash J."/>
            <person name="Hameed K."/>
            <person name="Schadt C."/>
            <person name="Martin F."/>
            <person name="Crous P.W."/>
            <person name="Miettinen O."/>
            <person name="Magnuson J.K."/>
            <person name="Labbe J."/>
            <person name="Jacobson D."/>
            <person name="Doktycz M.J."/>
            <person name="Veneault-Fourrey C."/>
            <person name="Kuo A."/>
            <person name="Mondo S."/>
            <person name="Calhoun S."/>
            <person name="Riley R."/>
            <person name="Ohm R."/>
            <person name="LaButti K."/>
            <person name="Andreopoulos B."/>
            <person name="Pangilinan J."/>
            <person name="Nolan M."/>
            <person name="Tritt A."/>
            <person name="Clum A."/>
            <person name="Lipzen A."/>
            <person name="Daum C."/>
            <person name="Barry K."/>
            <person name="Grigoriev I.V."/>
            <person name="Vilgalys R."/>
        </authorList>
    </citation>
    <scope>NUCLEOTIDE SEQUENCE</scope>
    <source>
        <strain evidence="2">PMI_201</strain>
    </source>
</reference>
<dbReference type="InterPro" id="IPR051693">
    <property type="entry name" value="UPF0046_metallophosphoest"/>
</dbReference>
<evidence type="ECO:0000313" key="2">
    <source>
        <dbReference type="EMBL" id="KAH8695312.1"/>
    </source>
</evidence>
<dbReference type="Pfam" id="PF00149">
    <property type="entry name" value="Metallophos"/>
    <property type="match status" value="1"/>
</dbReference>
<dbReference type="InterPro" id="IPR004843">
    <property type="entry name" value="Calcineurin-like_PHP"/>
</dbReference>
<dbReference type="GO" id="GO:0016787">
    <property type="term" value="F:hydrolase activity"/>
    <property type="evidence" value="ECO:0007669"/>
    <property type="project" value="InterPro"/>
</dbReference>
<evidence type="ECO:0000313" key="3">
    <source>
        <dbReference type="Proteomes" id="UP001201262"/>
    </source>
</evidence>
<dbReference type="PANTHER" id="PTHR12905">
    <property type="entry name" value="METALLOPHOSPHOESTERASE"/>
    <property type="match status" value="1"/>
</dbReference>
<dbReference type="InterPro" id="IPR029052">
    <property type="entry name" value="Metallo-depent_PP-like"/>
</dbReference>
<dbReference type="AlphaFoldDB" id="A0AAD4KS42"/>
<dbReference type="CDD" id="cd07379">
    <property type="entry name" value="MPP_239FB"/>
    <property type="match status" value="1"/>
</dbReference>
<keyword evidence="3" id="KW-1185">Reference proteome</keyword>
<dbReference type="Gene3D" id="3.60.21.10">
    <property type="match status" value="1"/>
</dbReference>
<sequence>MTYVITKILLFSDTHGQELTPRPIDEKVDVAIHCGDLTEESKLDEFKPTLRYLQQLKADLKLVIAGNHDFTLDTPAFRKLIKNAKPPLEPELVQKTYGDYGEARRLIESMKPDNIIFLDEGSYEFTLRNGALMRVYASPFTPSLSGDWGFQYDPKEGHEFTIPKNTDVVITHGPPLGVLDYTCSRSRAGCPALFQAVARVKPRLHCFGHIHEGWGAKRVAWREKLTPMPSHLTDIDNSKSRVLGTVSQLNSARKNCELSCYFADCFAPEPDQQTLFVNAAIQGIESNQVSWVVEIPLSKV</sequence>
<dbReference type="EMBL" id="JAJTJA010000008">
    <property type="protein sequence ID" value="KAH8695312.1"/>
    <property type="molecule type" value="Genomic_DNA"/>
</dbReference>
<proteinExistence type="predicted"/>
<evidence type="ECO:0000259" key="1">
    <source>
        <dbReference type="Pfam" id="PF00149"/>
    </source>
</evidence>
<dbReference type="GeneID" id="70244524"/>
<gene>
    <name evidence="2" type="ORF">BGW36DRAFT_361015</name>
</gene>
<dbReference type="PANTHER" id="PTHR12905:SF0">
    <property type="entry name" value="CALCINEURIN-LIKE PHOSPHOESTERASE DOMAIN-CONTAINING PROTEIN"/>
    <property type="match status" value="1"/>
</dbReference>
<comment type="caution">
    <text evidence="2">The sequence shown here is derived from an EMBL/GenBank/DDBJ whole genome shotgun (WGS) entry which is preliminary data.</text>
</comment>
<organism evidence="2 3">
    <name type="scientific">Talaromyces proteolyticus</name>
    <dbReference type="NCBI Taxonomy" id="1131652"/>
    <lineage>
        <taxon>Eukaryota</taxon>
        <taxon>Fungi</taxon>
        <taxon>Dikarya</taxon>
        <taxon>Ascomycota</taxon>
        <taxon>Pezizomycotina</taxon>
        <taxon>Eurotiomycetes</taxon>
        <taxon>Eurotiomycetidae</taxon>
        <taxon>Eurotiales</taxon>
        <taxon>Trichocomaceae</taxon>
        <taxon>Talaromyces</taxon>
        <taxon>Talaromyces sect. Bacilispori</taxon>
    </lineage>
</organism>
<name>A0AAD4KS42_9EURO</name>
<dbReference type="RefSeq" id="XP_046070454.1">
    <property type="nucleotide sequence ID" value="XM_046214237.1"/>
</dbReference>
<protein>
    <submittedName>
        <fullName evidence="2">Metallo-dependent phosphatase-like protein</fullName>
    </submittedName>
</protein>
<dbReference type="SUPFAM" id="SSF56300">
    <property type="entry name" value="Metallo-dependent phosphatases"/>
    <property type="match status" value="1"/>
</dbReference>
<feature type="domain" description="Calcineurin-like phosphoesterase" evidence="1">
    <location>
        <begin position="7"/>
        <end position="212"/>
    </location>
</feature>
<accession>A0AAD4KS42</accession>